<evidence type="ECO:0000256" key="2">
    <source>
        <dbReference type="SAM" id="SignalP"/>
    </source>
</evidence>
<proteinExistence type="predicted"/>
<feature type="signal peptide" evidence="2">
    <location>
        <begin position="1"/>
        <end position="18"/>
    </location>
</feature>
<name>A0A815UNH7_9BILA</name>
<dbReference type="Proteomes" id="UP000663832">
    <property type="component" value="Unassembled WGS sequence"/>
</dbReference>
<evidence type="ECO:0000313" key="3">
    <source>
        <dbReference type="EMBL" id="CAF1521515.1"/>
    </source>
</evidence>
<evidence type="ECO:0000313" key="6">
    <source>
        <dbReference type="Proteomes" id="UP000663877"/>
    </source>
</evidence>
<feature type="chain" id="PRO_5036229015" evidence="2">
    <location>
        <begin position="19"/>
        <end position="152"/>
    </location>
</feature>
<dbReference type="Proteomes" id="UP000663877">
    <property type="component" value="Unassembled WGS sequence"/>
</dbReference>
<dbReference type="EMBL" id="CAJNOI010003531">
    <property type="protein sequence ID" value="CAF1521515.1"/>
    <property type="molecule type" value="Genomic_DNA"/>
</dbReference>
<feature type="compositionally biased region" description="Basic and acidic residues" evidence="1">
    <location>
        <begin position="52"/>
        <end position="79"/>
    </location>
</feature>
<accession>A0A815UNH7</accession>
<keyword evidence="2" id="KW-0732">Signal</keyword>
<organism evidence="3 6">
    <name type="scientific">Adineta steineri</name>
    <dbReference type="NCBI Taxonomy" id="433720"/>
    <lineage>
        <taxon>Eukaryota</taxon>
        <taxon>Metazoa</taxon>
        <taxon>Spiralia</taxon>
        <taxon>Gnathifera</taxon>
        <taxon>Rotifera</taxon>
        <taxon>Eurotatoria</taxon>
        <taxon>Bdelloidea</taxon>
        <taxon>Adinetida</taxon>
        <taxon>Adinetidae</taxon>
        <taxon>Adineta</taxon>
    </lineage>
</organism>
<keyword evidence="5" id="KW-1185">Reference proteome</keyword>
<feature type="region of interest" description="Disordered" evidence="1">
    <location>
        <begin position="47"/>
        <end position="79"/>
    </location>
</feature>
<feature type="compositionally biased region" description="Basic and acidic residues" evidence="1">
    <location>
        <begin position="143"/>
        <end position="152"/>
    </location>
</feature>
<dbReference type="OrthoDB" id="10056694at2759"/>
<protein>
    <submittedName>
        <fullName evidence="3">Uncharacterized protein</fullName>
    </submittedName>
</protein>
<evidence type="ECO:0000256" key="1">
    <source>
        <dbReference type="SAM" id="MobiDB-lite"/>
    </source>
</evidence>
<evidence type="ECO:0000313" key="4">
    <source>
        <dbReference type="EMBL" id="CAF1650423.1"/>
    </source>
</evidence>
<feature type="compositionally biased region" description="Basic and acidic residues" evidence="1">
    <location>
        <begin position="103"/>
        <end position="112"/>
    </location>
</feature>
<sequence>MHLQIFIVLAICIAVSYTQAPSAVVVPAVKVVETTVTTTVDSTTTTAAAAADAHDGSKEDADNNKDFDHKHDDHHEHDATVSVDLHNILDLLKQHLHQTEERIIAEIHKDHSSTPASKESYRTADRKAKKDDKKKKDKKKSNGKHDDDDKDD</sequence>
<feature type="compositionally biased region" description="Basic and acidic residues" evidence="1">
    <location>
        <begin position="119"/>
        <end position="131"/>
    </location>
</feature>
<reference evidence="3" key="1">
    <citation type="submission" date="2021-02" db="EMBL/GenBank/DDBJ databases">
        <authorList>
            <person name="Nowell W R."/>
        </authorList>
    </citation>
    <scope>NUCLEOTIDE SEQUENCE</scope>
</reference>
<feature type="compositionally biased region" description="Basic residues" evidence="1">
    <location>
        <begin position="132"/>
        <end position="142"/>
    </location>
</feature>
<comment type="caution">
    <text evidence="3">The sequence shown here is derived from an EMBL/GenBank/DDBJ whole genome shotgun (WGS) entry which is preliminary data.</text>
</comment>
<evidence type="ECO:0000313" key="5">
    <source>
        <dbReference type="Proteomes" id="UP000663832"/>
    </source>
</evidence>
<gene>
    <name evidence="3" type="ORF">BJG266_LOCUS44310</name>
    <name evidence="4" type="ORF">QVE165_LOCUS61267</name>
</gene>
<feature type="region of interest" description="Disordered" evidence="1">
    <location>
        <begin position="103"/>
        <end position="152"/>
    </location>
</feature>
<dbReference type="AlphaFoldDB" id="A0A815UNH7"/>
<dbReference type="EMBL" id="CAJNOM010003891">
    <property type="protein sequence ID" value="CAF1650423.1"/>
    <property type="molecule type" value="Genomic_DNA"/>
</dbReference>